<evidence type="ECO:0008006" key="3">
    <source>
        <dbReference type="Google" id="ProtNLM"/>
    </source>
</evidence>
<protein>
    <recommendedName>
        <fullName evidence="3">RibT protein</fullName>
    </recommendedName>
</protein>
<dbReference type="OrthoDB" id="2189687at2"/>
<accession>A0A0R1W8K7</accession>
<sequence length="128" mass="14888">MLVKYKQDYEKIALGLLSFMPDLKEFDRLSAELAAYSSEENRQLFLWKNSEGDFVGVVGVEVAPTYLMLRHLAFTPNYRQDTVKFDVLDALHELFIDKRIMSPVDMSELLTAWERHCAERSQDLDHGE</sequence>
<reference evidence="1 2" key="1">
    <citation type="journal article" date="2015" name="Genome Announc.">
        <title>Expanding the biotechnology potential of lactobacilli through comparative genomics of 213 strains and associated genera.</title>
        <authorList>
            <person name="Sun Z."/>
            <person name="Harris H.M."/>
            <person name="McCann A."/>
            <person name="Guo C."/>
            <person name="Argimon S."/>
            <person name="Zhang W."/>
            <person name="Yang X."/>
            <person name="Jeffery I.B."/>
            <person name="Cooney J.C."/>
            <person name="Kagawa T.F."/>
            <person name="Liu W."/>
            <person name="Song Y."/>
            <person name="Salvetti E."/>
            <person name="Wrobel A."/>
            <person name="Rasinkangas P."/>
            <person name="Parkhill J."/>
            <person name="Rea M.C."/>
            <person name="O'Sullivan O."/>
            <person name="Ritari J."/>
            <person name="Douillard F.P."/>
            <person name="Paul Ross R."/>
            <person name="Yang R."/>
            <person name="Briner A.E."/>
            <person name="Felis G.E."/>
            <person name="de Vos W.M."/>
            <person name="Barrangou R."/>
            <person name="Klaenhammer T.R."/>
            <person name="Caufield P.W."/>
            <person name="Cui Y."/>
            <person name="Zhang H."/>
            <person name="O'Toole P.W."/>
        </authorList>
    </citation>
    <scope>NUCLEOTIDE SEQUENCE [LARGE SCALE GENOMIC DNA]</scope>
    <source>
        <strain evidence="1 2">DSM 17758</strain>
    </source>
</reference>
<dbReference type="RefSeq" id="WP_057822735.1">
    <property type="nucleotide sequence ID" value="NZ_AZFX01000001.1"/>
</dbReference>
<dbReference type="EMBL" id="AZFX01000001">
    <property type="protein sequence ID" value="KRM13949.1"/>
    <property type="molecule type" value="Genomic_DNA"/>
</dbReference>
<comment type="caution">
    <text evidence="1">The sequence shown here is derived from an EMBL/GenBank/DDBJ whole genome shotgun (WGS) entry which is preliminary data.</text>
</comment>
<proteinExistence type="predicted"/>
<dbReference type="AlphaFoldDB" id="A0A0R1W8K7"/>
<evidence type="ECO:0000313" key="2">
    <source>
        <dbReference type="Proteomes" id="UP000051315"/>
    </source>
</evidence>
<gene>
    <name evidence="1" type="ORF">FC15_GL000053</name>
</gene>
<dbReference type="Proteomes" id="UP000051315">
    <property type="component" value="Unassembled WGS sequence"/>
</dbReference>
<organism evidence="1 2">
    <name type="scientific">Lapidilactobacillus concavus DSM 17758</name>
    <dbReference type="NCBI Taxonomy" id="1423735"/>
    <lineage>
        <taxon>Bacteria</taxon>
        <taxon>Bacillati</taxon>
        <taxon>Bacillota</taxon>
        <taxon>Bacilli</taxon>
        <taxon>Lactobacillales</taxon>
        <taxon>Lactobacillaceae</taxon>
        <taxon>Lapidilactobacillus</taxon>
    </lineage>
</organism>
<dbReference type="STRING" id="1423735.FC15_GL000053"/>
<keyword evidence="2" id="KW-1185">Reference proteome</keyword>
<dbReference type="PATRIC" id="fig|1423735.3.peg.53"/>
<evidence type="ECO:0000313" key="1">
    <source>
        <dbReference type="EMBL" id="KRM13949.1"/>
    </source>
</evidence>
<name>A0A0R1W8K7_9LACO</name>